<gene>
    <name evidence="2" type="ORF">Fot_21835</name>
</gene>
<reference evidence="3" key="1">
    <citation type="submission" date="2024-07" db="EMBL/GenBank/DDBJ databases">
        <title>Two chromosome-level genome assemblies of Korean endemic species Abeliophyllum distichum and Forsythia ovata (Oleaceae).</title>
        <authorList>
            <person name="Jang H."/>
        </authorList>
    </citation>
    <scope>NUCLEOTIDE SEQUENCE [LARGE SCALE GENOMIC DNA]</scope>
</reference>
<sequence length="101" mass="11225">MDDSKESSMKQPTVTKKKFKTEKAKITKNNGTVTSSWPFFSHIDVLIRPNLNKQQARVMPVATPLVSNETALSLPSPPLAMPLLSYRKPSLSSIFMPVILP</sequence>
<proteinExistence type="predicted"/>
<name>A0ABD1UW34_9LAMI</name>
<dbReference type="Proteomes" id="UP001604277">
    <property type="component" value="Unassembled WGS sequence"/>
</dbReference>
<accession>A0ABD1UW34</accession>
<dbReference type="EMBL" id="JBFOLJ010000006">
    <property type="protein sequence ID" value="KAL2529234.1"/>
    <property type="molecule type" value="Genomic_DNA"/>
</dbReference>
<protein>
    <submittedName>
        <fullName evidence="2">Trihelix transcription factor ASIL1</fullName>
    </submittedName>
</protein>
<feature type="region of interest" description="Disordered" evidence="1">
    <location>
        <begin position="1"/>
        <end position="22"/>
    </location>
</feature>
<evidence type="ECO:0000313" key="2">
    <source>
        <dbReference type="EMBL" id="KAL2529234.1"/>
    </source>
</evidence>
<evidence type="ECO:0000256" key="1">
    <source>
        <dbReference type="SAM" id="MobiDB-lite"/>
    </source>
</evidence>
<organism evidence="2 3">
    <name type="scientific">Forsythia ovata</name>
    <dbReference type="NCBI Taxonomy" id="205694"/>
    <lineage>
        <taxon>Eukaryota</taxon>
        <taxon>Viridiplantae</taxon>
        <taxon>Streptophyta</taxon>
        <taxon>Embryophyta</taxon>
        <taxon>Tracheophyta</taxon>
        <taxon>Spermatophyta</taxon>
        <taxon>Magnoliopsida</taxon>
        <taxon>eudicotyledons</taxon>
        <taxon>Gunneridae</taxon>
        <taxon>Pentapetalae</taxon>
        <taxon>asterids</taxon>
        <taxon>lamiids</taxon>
        <taxon>Lamiales</taxon>
        <taxon>Oleaceae</taxon>
        <taxon>Forsythieae</taxon>
        <taxon>Forsythia</taxon>
    </lineage>
</organism>
<evidence type="ECO:0000313" key="3">
    <source>
        <dbReference type="Proteomes" id="UP001604277"/>
    </source>
</evidence>
<keyword evidence="3" id="KW-1185">Reference proteome</keyword>
<dbReference type="AlphaFoldDB" id="A0ABD1UW34"/>
<comment type="caution">
    <text evidence="2">The sequence shown here is derived from an EMBL/GenBank/DDBJ whole genome shotgun (WGS) entry which is preliminary data.</text>
</comment>